<dbReference type="eggNOG" id="COG0497">
    <property type="taxonomic scope" value="Bacteria"/>
</dbReference>
<keyword evidence="3" id="KW-1185">Reference proteome</keyword>
<keyword evidence="1" id="KW-0732">Signal</keyword>
<protein>
    <submittedName>
        <fullName evidence="2">Uncharacterized protein</fullName>
    </submittedName>
</protein>
<dbReference type="HOGENOM" id="CLU_109280_0_0_10"/>
<dbReference type="RefSeq" id="WP_008504217.1">
    <property type="nucleotide sequence ID" value="NZ_CM001403.1"/>
</dbReference>
<evidence type="ECO:0000313" key="2">
    <source>
        <dbReference type="EMBL" id="EHQ24669.1"/>
    </source>
</evidence>
<accession>H1XZ84</accession>
<feature type="chain" id="PRO_5003558669" evidence="1">
    <location>
        <begin position="24"/>
        <end position="213"/>
    </location>
</feature>
<dbReference type="OrthoDB" id="673795at2"/>
<dbReference type="EMBL" id="CM001403">
    <property type="protein sequence ID" value="EHQ24669.1"/>
    <property type="molecule type" value="Genomic_DNA"/>
</dbReference>
<dbReference type="Proteomes" id="UP000002774">
    <property type="component" value="Chromosome"/>
</dbReference>
<proteinExistence type="predicted"/>
<evidence type="ECO:0000256" key="1">
    <source>
        <dbReference type="SAM" id="SignalP"/>
    </source>
</evidence>
<sequence length="213" mass="24118">MESIKLKAMLVCLLCTVVVSVKAQTFAEWFSQKKTQIKYLTQQIAALEQYGAYIKQGYAISQNGLGSIGGYIKGEYGLHNDYYTSLKTVNPAVKGSSKADSIMSYAAQIPVRFDHLKNLTGLDQDNRKYIASVKAKVLDECNKDLSELQLIMTNGDAQMTDDERIKRLNDIDERMKDKYAFTLSFCSQVRTLLLQRQQELNDVNTLKQQYGIN</sequence>
<feature type="signal peptide" evidence="1">
    <location>
        <begin position="1"/>
        <end position="23"/>
    </location>
</feature>
<name>H1XZ84_9SPHI</name>
<organism evidence="2 3">
    <name type="scientific">Mucilaginibacter paludis DSM 18603</name>
    <dbReference type="NCBI Taxonomy" id="714943"/>
    <lineage>
        <taxon>Bacteria</taxon>
        <taxon>Pseudomonadati</taxon>
        <taxon>Bacteroidota</taxon>
        <taxon>Sphingobacteriia</taxon>
        <taxon>Sphingobacteriales</taxon>
        <taxon>Sphingobacteriaceae</taxon>
        <taxon>Mucilaginibacter</taxon>
    </lineage>
</organism>
<dbReference type="AlphaFoldDB" id="H1XZ84"/>
<dbReference type="STRING" id="714943.Mucpa_0475"/>
<gene>
    <name evidence="2" type="ORF">Mucpa_0475</name>
</gene>
<reference evidence="2" key="1">
    <citation type="submission" date="2011-09" db="EMBL/GenBank/DDBJ databases">
        <title>The permanent draft genome of Mucilaginibacter paludis DSM 18603.</title>
        <authorList>
            <consortium name="US DOE Joint Genome Institute (JGI-PGF)"/>
            <person name="Lucas S."/>
            <person name="Han J."/>
            <person name="Lapidus A."/>
            <person name="Bruce D."/>
            <person name="Goodwin L."/>
            <person name="Pitluck S."/>
            <person name="Peters L."/>
            <person name="Kyrpides N."/>
            <person name="Mavromatis K."/>
            <person name="Ivanova N."/>
            <person name="Mikhailova N."/>
            <person name="Held B."/>
            <person name="Detter J.C."/>
            <person name="Tapia R."/>
            <person name="Han C."/>
            <person name="Land M."/>
            <person name="Hauser L."/>
            <person name="Markowitz V."/>
            <person name="Cheng J.-F."/>
            <person name="Hugenholtz P."/>
            <person name="Woyke T."/>
            <person name="Wu D."/>
            <person name="Tindall B."/>
            <person name="Brambilla E."/>
            <person name="Klenk H.-P."/>
            <person name="Eisen J.A."/>
        </authorList>
    </citation>
    <scope>NUCLEOTIDE SEQUENCE [LARGE SCALE GENOMIC DNA]</scope>
    <source>
        <strain evidence="2">DSM 18603</strain>
    </source>
</reference>
<evidence type="ECO:0000313" key="3">
    <source>
        <dbReference type="Proteomes" id="UP000002774"/>
    </source>
</evidence>